<keyword evidence="8" id="KW-1133">Transmembrane helix</keyword>
<keyword evidence="6" id="KW-0812">Transmembrane</keyword>
<dbReference type="Pfam" id="PF11051">
    <property type="entry name" value="Mannosyl_trans3"/>
    <property type="match status" value="1"/>
</dbReference>
<reference evidence="13" key="1">
    <citation type="submission" date="2016-05" db="EMBL/GenBank/DDBJ databases">
        <title>Comparative genomics of biotechnologically important yeasts.</title>
        <authorList>
            <consortium name="DOE Joint Genome Institute"/>
            <person name="Riley R."/>
            <person name="Haridas S."/>
            <person name="Wolfe K.H."/>
            <person name="Lopes M.R."/>
            <person name="Hittinger C.T."/>
            <person name="Goker M."/>
            <person name="Salamov A."/>
            <person name="Wisecaver J."/>
            <person name="Long T.M."/>
            <person name="Aerts A.L."/>
            <person name="Barry K."/>
            <person name="Choi C."/>
            <person name="Clum A."/>
            <person name="Coughlan A.Y."/>
            <person name="Deshpande S."/>
            <person name="Douglass A.P."/>
            <person name="Hanson S.J."/>
            <person name="Klenk H.-P."/>
            <person name="Labutti K."/>
            <person name="Lapidus A."/>
            <person name="Lindquist E."/>
            <person name="Lipzen A."/>
            <person name="Meier-Kolthoff J.P."/>
            <person name="Ohm R.A."/>
            <person name="Otillar R.P."/>
            <person name="Pangilinan J."/>
            <person name="Peng Y."/>
            <person name="Rokas A."/>
            <person name="Rosa C.A."/>
            <person name="Scheuner C."/>
            <person name="Sibirny A.A."/>
            <person name="Slot J.C."/>
            <person name="Stielow J.B."/>
            <person name="Sun H."/>
            <person name="Kurtzman C.P."/>
            <person name="Blackwell M."/>
            <person name="Grigoriev I.V."/>
            <person name="Jeffries T.W."/>
        </authorList>
    </citation>
    <scope>NUCLEOTIDE SEQUENCE [LARGE SCALE GENOMIC DNA]</scope>
    <source>
        <strain evidence="13">NRRL Y-2460</strain>
    </source>
</reference>
<proteinExistence type="inferred from homology"/>
<comment type="similarity">
    <text evidence="3">Belongs to the MNN1/MNT family.</text>
</comment>
<dbReference type="Proteomes" id="UP000094236">
    <property type="component" value="Unassembled WGS sequence"/>
</dbReference>
<dbReference type="GO" id="GO:0006493">
    <property type="term" value="P:protein O-linked glycosylation"/>
    <property type="evidence" value="ECO:0007669"/>
    <property type="project" value="TreeGrafter"/>
</dbReference>
<keyword evidence="13" id="KW-1185">Reference proteome</keyword>
<evidence type="ECO:0000256" key="2">
    <source>
        <dbReference type="ARBA" id="ARBA00004922"/>
    </source>
</evidence>
<keyword evidence="7" id="KW-0735">Signal-anchor</keyword>
<evidence type="ECO:0000256" key="8">
    <source>
        <dbReference type="ARBA" id="ARBA00022989"/>
    </source>
</evidence>
<evidence type="ECO:0000256" key="1">
    <source>
        <dbReference type="ARBA" id="ARBA00004323"/>
    </source>
</evidence>
<evidence type="ECO:0000256" key="4">
    <source>
        <dbReference type="ARBA" id="ARBA00022676"/>
    </source>
</evidence>
<evidence type="ECO:0000256" key="11">
    <source>
        <dbReference type="ARBA" id="ARBA00023180"/>
    </source>
</evidence>
<dbReference type="EMBL" id="KV454014">
    <property type="protein sequence ID" value="ODV95605.1"/>
    <property type="molecule type" value="Genomic_DNA"/>
</dbReference>
<name>A0A1E4TV13_PACTA</name>
<organism evidence="12 13">
    <name type="scientific">Pachysolen tannophilus NRRL Y-2460</name>
    <dbReference type="NCBI Taxonomy" id="669874"/>
    <lineage>
        <taxon>Eukaryota</taxon>
        <taxon>Fungi</taxon>
        <taxon>Dikarya</taxon>
        <taxon>Ascomycota</taxon>
        <taxon>Saccharomycotina</taxon>
        <taxon>Pichiomycetes</taxon>
        <taxon>Pachysolenaceae</taxon>
        <taxon>Pachysolen</taxon>
    </lineage>
</organism>
<dbReference type="AlphaFoldDB" id="A0A1E4TV13"/>
<evidence type="ECO:0000256" key="7">
    <source>
        <dbReference type="ARBA" id="ARBA00022968"/>
    </source>
</evidence>
<sequence length="294" mass="34028">MDADSVPFIKPVDFLDIEDYKKTGCHFFRDRETLEQFPDVFKKIFYNLFPRDIETVLFGIPQLTPHTLENKFFKHNARHFVESGIVLMDRKSHLLGMLMSIHLQFWGPLNTFLYGEKEIFWLGQSIAGNEQYSYNINPVGAIGPITTSEHKIADSAISVQPAHIGSDNHTLLWVNSGLETCKRHSWTHDFKNNRKLNKEFGSEDNLKNHYLSPLQIDGVIIPPDATRYYDNKINEPKRGWEQRSDLGCEGYLWAAYSNVGDDKNGARGKEVRFSEDEKKYYNKIASIWTSELDE</sequence>
<dbReference type="PANTHER" id="PTHR31392">
    <property type="entry name" value="ALPHA-1,3-MANNOSYLTRANSFERASE MNN1-RELATED"/>
    <property type="match status" value="1"/>
</dbReference>
<accession>A0A1E4TV13</accession>
<keyword evidence="11" id="KW-0325">Glycoprotein</keyword>
<keyword evidence="10" id="KW-0472">Membrane</keyword>
<gene>
    <name evidence="12" type="ORF">PACTADRAFT_50301</name>
</gene>
<keyword evidence="4" id="KW-0328">Glycosyltransferase</keyword>
<dbReference type="PANTHER" id="PTHR31392:SF1">
    <property type="entry name" value="ALPHA-1,3-MANNOSYLTRANSFERASE MNN1-RELATED"/>
    <property type="match status" value="1"/>
</dbReference>
<evidence type="ECO:0000256" key="10">
    <source>
        <dbReference type="ARBA" id="ARBA00023136"/>
    </source>
</evidence>
<evidence type="ECO:0000256" key="9">
    <source>
        <dbReference type="ARBA" id="ARBA00023034"/>
    </source>
</evidence>
<protein>
    <submittedName>
        <fullName evidence="12">Uncharacterized protein</fullName>
    </submittedName>
</protein>
<keyword evidence="5" id="KW-0808">Transferase</keyword>
<evidence type="ECO:0000313" key="12">
    <source>
        <dbReference type="EMBL" id="ODV95605.1"/>
    </source>
</evidence>
<evidence type="ECO:0000256" key="5">
    <source>
        <dbReference type="ARBA" id="ARBA00022679"/>
    </source>
</evidence>
<dbReference type="OrthoDB" id="430354at2759"/>
<dbReference type="GO" id="GO:0000033">
    <property type="term" value="F:alpha-1,3-mannosyltransferase activity"/>
    <property type="evidence" value="ECO:0007669"/>
    <property type="project" value="TreeGrafter"/>
</dbReference>
<evidence type="ECO:0000256" key="6">
    <source>
        <dbReference type="ARBA" id="ARBA00022692"/>
    </source>
</evidence>
<evidence type="ECO:0000313" key="13">
    <source>
        <dbReference type="Proteomes" id="UP000094236"/>
    </source>
</evidence>
<dbReference type="GO" id="GO:0000139">
    <property type="term" value="C:Golgi membrane"/>
    <property type="evidence" value="ECO:0007669"/>
    <property type="project" value="UniProtKB-SubCell"/>
</dbReference>
<evidence type="ECO:0000256" key="3">
    <source>
        <dbReference type="ARBA" id="ARBA00009105"/>
    </source>
</evidence>
<comment type="subcellular location">
    <subcellularLocation>
        <location evidence="1">Golgi apparatus membrane</location>
        <topology evidence="1">Single-pass type II membrane protein</topology>
    </subcellularLocation>
</comment>
<comment type="pathway">
    <text evidence="2">Protein modification; protein glycosylation.</text>
</comment>
<keyword evidence="9" id="KW-0333">Golgi apparatus</keyword>
<dbReference type="InterPro" id="IPR022751">
    <property type="entry name" value="Alpha_mannosyltransferase"/>
</dbReference>